<feature type="repeat" description="Solcar" evidence="6">
    <location>
        <begin position="236"/>
        <end position="320"/>
    </location>
</feature>
<name>A0A1V6YIQ0_PENNA</name>
<dbReference type="InterPro" id="IPR053017">
    <property type="entry name" value="Mito_Cit/Oxoglu_Carrier"/>
</dbReference>
<dbReference type="InterPro" id="IPR023395">
    <property type="entry name" value="MCP_dom_sf"/>
</dbReference>
<dbReference type="Gene3D" id="1.50.40.10">
    <property type="entry name" value="Mitochondrial carrier domain"/>
    <property type="match status" value="1"/>
</dbReference>
<feature type="repeat" description="Solcar" evidence="6">
    <location>
        <begin position="128"/>
        <end position="219"/>
    </location>
</feature>
<evidence type="ECO:0000256" key="1">
    <source>
        <dbReference type="ARBA" id="ARBA00004141"/>
    </source>
</evidence>
<dbReference type="PANTHER" id="PTHR46982">
    <property type="entry name" value="CITRATE/OXOGLUTARATE CARRIER PROTEIN"/>
    <property type="match status" value="1"/>
</dbReference>
<evidence type="ECO:0000313" key="9">
    <source>
        <dbReference type="Proteomes" id="UP000191691"/>
    </source>
</evidence>
<dbReference type="Pfam" id="PF00153">
    <property type="entry name" value="Mito_carr"/>
    <property type="match status" value="1"/>
</dbReference>
<keyword evidence="9" id="KW-1185">Reference proteome</keyword>
<gene>
    <name evidence="8" type="ORF">PENNAL_c0020G08109</name>
</gene>
<dbReference type="GO" id="GO:0015742">
    <property type="term" value="P:alpha-ketoglutarate transport"/>
    <property type="evidence" value="ECO:0007669"/>
    <property type="project" value="TreeGrafter"/>
</dbReference>
<proteinExistence type="inferred from homology"/>
<dbReference type="GO" id="GO:0005371">
    <property type="term" value="F:tricarboxylate secondary active transmembrane transporter activity"/>
    <property type="evidence" value="ECO:0007669"/>
    <property type="project" value="TreeGrafter"/>
</dbReference>
<protein>
    <recommendedName>
        <fullName evidence="10">Mitochondrial thiamine pyrophosphate carrier 1</fullName>
    </recommendedName>
</protein>
<keyword evidence="3" id="KW-0496">Mitochondrion</keyword>
<dbReference type="PROSITE" id="PS50920">
    <property type="entry name" value="SOLCAR"/>
    <property type="match status" value="2"/>
</dbReference>
<keyword evidence="2 6" id="KW-0812">Transmembrane</keyword>
<evidence type="ECO:0000256" key="3">
    <source>
        <dbReference type="ARBA" id="ARBA00022792"/>
    </source>
</evidence>
<evidence type="ECO:0000256" key="5">
    <source>
        <dbReference type="ARBA" id="ARBA00023136"/>
    </source>
</evidence>
<dbReference type="EMBL" id="MOOB01000020">
    <property type="protein sequence ID" value="OQE87184.1"/>
    <property type="molecule type" value="Genomic_DNA"/>
</dbReference>
<dbReference type="STRING" id="60175.A0A1V6YIQ0"/>
<dbReference type="SUPFAM" id="SSF103506">
    <property type="entry name" value="Mitochondrial carrier"/>
    <property type="match status" value="1"/>
</dbReference>
<evidence type="ECO:0000256" key="4">
    <source>
        <dbReference type="ARBA" id="ARBA00022989"/>
    </source>
</evidence>
<dbReference type="Proteomes" id="UP000191691">
    <property type="component" value="Unassembled WGS sequence"/>
</dbReference>
<comment type="similarity">
    <text evidence="7">Belongs to the mitochondrial carrier (TC 2.A.29) family.</text>
</comment>
<evidence type="ECO:0000256" key="2">
    <source>
        <dbReference type="ARBA" id="ARBA00022692"/>
    </source>
</evidence>
<dbReference type="GO" id="GO:0016020">
    <property type="term" value="C:membrane"/>
    <property type="evidence" value="ECO:0007669"/>
    <property type="project" value="UniProtKB-SubCell"/>
</dbReference>
<dbReference type="OMA" id="WATICMV"/>
<dbReference type="InterPro" id="IPR018108">
    <property type="entry name" value="MCP_transmembrane"/>
</dbReference>
<organism evidence="8 9">
    <name type="scientific">Penicillium nalgiovense</name>
    <dbReference type="NCBI Taxonomy" id="60175"/>
    <lineage>
        <taxon>Eukaryota</taxon>
        <taxon>Fungi</taxon>
        <taxon>Dikarya</taxon>
        <taxon>Ascomycota</taxon>
        <taxon>Pezizomycotina</taxon>
        <taxon>Eurotiomycetes</taxon>
        <taxon>Eurotiomycetidae</taxon>
        <taxon>Eurotiales</taxon>
        <taxon>Aspergillaceae</taxon>
        <taxon>Penicillium</taxon>
    </lineage>
</organism>
<evidence type="ECO:0000313" key="8">
    <source>
        <dbReference type="EMBL" id="OQE87184.1"/>
    </source>
</evidence>
<evidence type="ECO:0008006" key="10">
    <source>
        <dbReference type="Google" id="ProtNLM"/>
    </source>
</evidence>
<evidence type="ECO:0000256" key="7">
    <source>
        <dbReference type="RuleBase" id="RU000488"/>
    </source>
</evidence>
<dbReference type="GO" id="GO:0006843">
    <property type="term" value="P:mitochondrial citrate transmembrane transport"/>
    <property type="evidence" value="ECO:0007669"/>
    <property type="project" value="TreeGrafter"/>
</dbReference>
<dbReference type="AlphaFoldDB" id="A0A1V6YIQ0"/>
<evidence type="ECO:0000256" key="6">
    <source>
        <dbReference type="PROSITE-ProRule" id="PRU00282"/>
    </source>
</evidence>
<keyword evidence="4" id="KW-1133">Transmembrane helix</keyword>
<reference evidence="9" key="1">
    <citation type="journal article" date="2017" name="Nat. Microbiol.">
        <title>Global analysis of biosynthetic gene clusters reveals vast potential of secondary metabolite production in Penicillium species.</title>
        <authorList>
            <person name="Nielsen J.C."/>
            <person name="Grijseels S."/>
            <person name="Prigent S."/>
            <person name="Ji B."/>
            <person name="Dainat J."/>
            <person name="Nielsen K.F."/>
            <person name="Frisvad J.C."/>
            <person name="Workman M."/>
            <person name="Nielsen J."/>
        </authorList>
    </citation>
    <scope>NUCLEOTIDE SEQUENCE [LARGE SCALE GENOMIC DNA]</scope>
    <source>
        <strain evidence="9">IBT 13039</strain>
    </source>
</reference>
<keyword evidence="3" id="KW-0999">Mitochondrion inner membrane</keyword>
<comment type="subcellular location">
    <subcellularLocation>
        <location evidence="1">Membrane</location>
        <topology evidence="1">Multi-pass membrane protein</topology>
    </subcellularLocation>
</comment>
<keyword evidence="5 6" id="KW-0472">Membrane</keyword>
<dbReference type="GO" id="GO:0005739">
    <property type="term" value="C:mitochondrion"/>
    <property type="evidence" value="ECO:0007669"/>
    <property type="project" value="TreeGrafter"/>
</dbReference>
<sequence length="324" mass="35020">MSRLAVKSAPVLPHAEEKRPIPYRNLAIGAAMNMFQGPYRLPLLLGYILTESVSSLGQPMEVLKTHLAANRKDTLREAVQKTWSRGRIGAFYQGLIPWAWLEASTKGAILILVSTEVEYHAGTKFNASPTLCGALGGIGGGVAQSYLTMGMTTCMKTVEVTRNKIASGGAKVPGTLETFLQILRKKGIRGVNKGVNAVALRQVTGWSSRIGISRFAEESIRSMGGKSKDEKLKVGEKILASTIGGALSCWNQPLEVLRVEMQSVKQDSTRPASPTIVSTFKHIVTTSGVKSLFRGVIPRIGVASWATICMVGFGDNVKEMMNRK</sequence>
<keyword evidence="7" id="KW-0813">Transport</keyword>
<comment type="caution">
    <text evidence="8">The sequence shown here is derived from an EMBL/GenBank/DDBJ whole genome shotgun (WGS) entry which is preliminary data.</text>
</comment>
<dbReference type="PANTHER" id="PTHR46982:SF1">
    <property type="entry name" value="CITRATE_OXOGLUTARATE CARRIER PROTEIN"/>
    <property type="match status" value="1"/>
</dbReference>
<accession>A0A1V6YIQ0</accession>